<evidence type="ECO:0000256" key="1">
    <source>
        <dbReference type="SAM" id="MobiDB-lite"/>
    </source>
</evidence>
<accession>A0AAV4XPS1</accession>
<protein>
    <submittedName>
        <fullName evidence="2">Uncharacterized protein</fullName>
    </submittedName>
</protein>
<dbReference type="AlphaFoldDB" id="A0AAV4XPS1"/>
<dbReference type="EMBL" id="BPLR01018125">
    <property type="protein sequence ID" value="GIY97162.1"/>
    <property type="molecule type" value="Genomic_DNA"/>
</dbReference>
<feature type="region of interest" description="Disordered" evidence="1">
    <location>
        <begin position="1"/>
        <end position="90"/>
    </location>
</feature>
<keyword evidence="3" id="KW-1185">Reference proteome</keyword>
<feature type="region of interest" description="Disordered" evidence="1">
    <location>
        <begin position="124"/>
        <end position="144"/>
    </location>
</feature>
<organism evidence="2 3">
    <name type="scientific">Caerostris extrusa</name>
    <name type="common">Bark spider</name>
    <name type="synonym">Caerostris bankana</name>
    <dbReference type="NCBI Taxonomy" id="172846"/>
    <lineage>
        <taxon>Eukaryota</taxon>
        <taxon>Metazoa</taxon>
        <taxon>Ecdysozoa</taxon>
        <taxon>Arthropoda</taxon>
        <taxon>Chelicerata</taxon>
        <taxon>Arachnida</taxon>
        <taxon>Araneae</taxon>
        <taxon>Araneomorphae</taxon>
        <taxon>Entelegynae</taxon>
        <taxon>Araneoidea</taxon>
        <taxon>Araneidae</taxon>
        <taxon>Caerostris</taxon>
    </lineage>
</organism>
<evidence type="ECO:0000313" key="3">
    <source>
        <dbReference type="Proteomes" id="UP001054945"/>
    </source>
</evidence>
<name>A0AAV4XPS1_CAEEX</name>
<proteinExistence type="predicted"/>
<dbReference type="Proteomes" id="UP001054945">
    <property type="component" value="Unassembled WGS sequence"/>
</dbReference>
<gene>
    <name evidence="2" type="ORF">CEXT_576781</name>
</gene>
<comment type="caution">
    <text evidence="2">The sequence shown here is derived from an EMBL/GenBank/DDBJ whole genome shotgun (WGS) entry which is preliminary data.</text>
</comment>
<sequence length="144" mass="15166">MLPHILSRSNTGFRPGATYSQGPFPPVDQLPGFLSPKGINSLPGSDYPPQRPPVINGKGPVFTAPKNAAARSPLSNPGFRPDATYSQSPFPPVNQLPGFLSPKGINSYLVPDYPPEDPLLINGKGPLFTPGSPKTAAAGSARFF</sequence>
<evidence type="ECO:0000313" key="2">
    <source>
        <dbReference type="EMBL" id="GIY97162.1"/>
    </source>
</evidence>
<reference evidence="2 3" key="1">
    <citation type="submission" date="2021-06" db="EMBL/GenBank/DDBJ databases">
        <title>Caerostris extrusa draft genome.</title>
        <authorList>
            <person name="Kono N."/>
            <person name="Arakawa K."/>
        </authorList>
    </citation>
    <scope>NUCLEOTIDE SEQUENCE [LARGE SCALE GENOMIC DNA]</scope>
</reference>